<dbReference type="AlphaFoldDB" id="A0AA88LMR3"/>
<protein>
    <submittedName>
        <fullName evidence="1">Uncharacterized protein</fullName>
    </submittedName>
</protein>
<reference evidence="1" key="1">
    <citation type="submission" date="2023-07" db="EMBL/GenBank/DDBJ databases">
        <title>Chromosome-level Genome Assembly of Striped Snakehead (Channa striata).</title>
        <authorList>
            <person name="Liu H."/>
        </authorList>
    </citation>
    <scope>NUCLEOTIDE SEQUENCE</scope>
    <source>
        <strain evidence="1">Gz</strain>
        <tissue evidence="1">Muscle</tissue>
    </source>
</reference>
<gene>
    <name evidence="1" type="ORF">Q5P01_000227</name>
</gene>
<dbReference type="Proteomes" id="UP001187415">
    <property type="component" value="Unassembled WGS sequence"/>
</dbReference>
<name>A0AA88LMR3_CHASR</name>
<evidence type="ECO:0000313" key="2">
    <source>
        <dbReference type="Proteomes" id="UP001187415"/>
    </source>
</evidence>
<organism evidence="1 2">
    <name type="scientific">Channa striata</name>
    <name type="common">Snakehead murrel</name>
    <name type="synonym">Ophicephalus striatus</name>
    <dbReference type="NCBI Taxonomy" id="64152"/>
    <lineage>
        <taxon>Eukaryota</taxon>
        <taxon>Metazoa</taxon>
        <taxon>Chordata</taxon>
        <taxon>Craniata</taxon>
        <taxon>Vertebrata</taxon>
        <taxon>Euteleostomi</taxon>
        <taxon>Actinopterygii</taxon>
        <taxon>Neopterygii</taxon>
        <taxon>Teleostei</taxon>
        <taxon>Neoteleostei</taxon>
        <taxon>Acanthomorphata</taxon>
        <taxon>Anabantaria</taxon>
        <taxon>Anabantiformes</taxon>
        <taxon>Channoidei</taxon>
        <taxon>Channidae</taxon>
        <taxon>Channa</taxon>
    </lineage>
</organism>
<sequence length="96" mass="10818">MRLFEHAAPGEAHATVKELTAYRCFGKPWTTITDSGFPPMSAPNPDPRRVENHTPIFMQLLPLMAMGEDRTWSEAELTERMTRIYPSACGRGLRVA</sequence>
<proteinExistence type="predicted"/>
<keyword evidence="2" id="KW-1185">Reference proteome</keyword>
<evidence type="ECO:0000313" key="1">
    <source>
        <dbReference type="EMBL" id="KAK2811397.1"/>
    </source>
</evidence>
<accession>A0AA88LMR3</accession>
<dbReference type="EMBL" id="JAUPFM010000179">
    <property type="protein sequence ID" value="KAK2811397.1"/>
    <property type="molecule type" value="Genomic_DNA"/>
</dbReference>
<comment type="caution">
    <text evidence="1">The sequence shown here is derived from an EMBL/GenBank/DDBJ whole genome shotgun (WGS) entry which is preliminary data.</text>
</comment>